<dbReference type="Pfam" id="PF13439">
    <property type="entry name" value="Glyco_transf_4"/>
    <property type="match status" value="1"/>
</dbReference>
<name>A0ABX5QTN8_9BACT</name>
<proteinExistence type="predicted"/>
<sequence>MGGGIDQGKSLRVLLAVTHAGFGGVAKHVIDLANLLREHGCKVDIATGSERNELMQEYERVSDNVIKLKYLKRSISLLDDILVFKEVEKVLKSSSYDIIHAHGPKAGFVFRLVAAKLSIPCVYTHHLIVYKQFKSLLNPLYKILEKIASSVGDHVIVVTKINKDILVSEKIVKPEKVSVVYNGLIDFSTKYTKKQAREKLNISPDDFVVVYVGRLEPPKDPLTLAKGFQDFCKRYNDGTKKYLFFVGDGPLKAKLPNDGNITVTGFTNDVELYLAAADVFCLTTTKEGLPISILEAMKYSLPIVATNVDGIAEQVFQRVNGFLVKPFFWQEISHALGEIYTNGELREKMAQESRRLSEERFDMRKNIVQILHIYRSITENYSISKKSLR</sequence>
<gene>
    <name evidence="3" type="ORF">CBS1_08500</name>
</gene>
<evidence type="ECO:0000259" key="2">
    <source>
        <dbReference type="Pfam" id="PF13439"/>
    </source>
</evidence>
<evidence type="ECO:0000313" key="3">
    <source>
        <dbReference type="EMBL" id="QAV33754.1"/>
    </source>
</evidence>
<evidence type="ECO:0000313" key="4">
    <source>
        <dbReference type="Proteomes" id="UP000288947"/>
    </source>
</evidence>
<dbReference type="RefSeq" id="WP_090222456.1">
    <property type="nucleotide sequence ID" value="NZ_CP026721.1"/>
</dbReference>
<dbReference type="EMBL" id="CP026721">
    <property type="protein sequence ID" value="QAV33754.1"/>
    <property type="molecule type" value="Genomic_DNA"/>
</dbReference>
<evidence type="ECO:0000259" key="1">
    <source>
        <dbReference type="Pfam" id="PF00534"/>
    </source>
</evidence>
<feature type="domain" description="Glycosyltransferase subfamily 4-like N-terminal" evidence="2">
    <location>
        <begin position="22"/>
        <end position="183"/>
    </location>
</feature>
<protein>
    <submittedName>
        <fullName evidence="3">Glycosyltransferase family 1 protein</fullName>
    </submittedName>
</protein>
<accession>A0ABX5QTN8</accession>
<reference evidence="3 4" key="1">
    <citation type="submission" date="2018-01" db="EMBL/GenBank/DDBJ databases">
        <title>The whole genome sequencing and assembly of Fervidobacterium changbaicum CBS-1 strain.</title>
        <authorList>
            <person name="Kim J.-Y."/>
            <person name="Park M.-K."/>
            <person name="Yi H."/>
            <person name="Bahn Y.-S."/>
            <person name="Kim J.F."/>
            <person name="Lee D.-W."/>
        </authorList>
    </citation>
    <scope>NUCLEOTIDE SEQUENCE [LARGE SCALE GENOMIC DNA]</scope>
    <source>
        <strain evidence="3 4">CBS-1</strain>
    </source>
</reference>
<dbReference type="PANTHER" id="PTHR45947:SF3">
    <property type="entry name" value="SULFOQUINOVOSYL TRANSFERASE SQD2"/>
    <property type="match status" value="1"/>
</dbReference>
<dbReference type="InterPro" id="IPR050194">
    <property type="entry name" value="Glycosyltransferase_grp1"/>
</dbReference>
<dbReference type="Proteomes" id="UP000288947">
    <property type="component" value="Chromosome"/>
</dbReference>
<dbReference type="Pfam" id="PF00534">
    <property type="entry name" value="Glycos_transf_1"/>
    <property type="match status" value="1"/>
</dbReference>
<dbReference type="InterPro" id="IPR028098">
    <property type="entry name" value="Glyco_trans_4-like_N"/>
</dbReference>
<feature type="domain" description="Glycosyl transferase family 1" evidence="1">
    <location>
        <begin position="193"/>
        <end position="355"/>
    </location>
</feature>
<dbReference type="Gene3D" id="3.40.50.2000">
    <property type="entry name" value="Glycogen Phosphorylase B"/>
    <property type="match status" value="2"/>
</dbReference>
<dbReference type="PANTHER" id="PTHR45947">
    <property type="entry name" value="SULFOQUINOVOSYL TRANSFERASE SQD2"/>
    <property type="match status" value="1"/>
</dbReference>
<organism evidence="3 4">
    <name type="scientific">Fervidobacterium changbaicum</name>
    <dbReference type="NCBI Taxonomy" id="310769"/>
    <lineage>
        <taxon>Bacteria</taxon>
        <taxon>Thermotogati</taxon>
        <taxon>Thermotogota</taxon>
        <taxon>Thermotogae</taxon>
        <taxon>Thermotogales</taxon>
        <taxon>Fervidobacteriaceae</taxon>
        <taxon>Fervidobacterium</taxon>
    </lineage>
</organism>
<dbReference type="InterPro" id="IPR001296">
    <property type="entry name" value="Glyco_trans_1"/>
</dbReference>
<dbReference type="SUPFAM" id="SSF53756">
    <property type="entry name" value="UDP-Glycosyltransferase/glycogen phosphorylase"/>
    <property type="match status" value="1"/>
</dbReference>
<keyword evidence="4" id="KW-1185">Reference proteome</keyword>
<dbReference type="CDD" id="cd03801">
    <property type="entry name" value="GT4_PimA-like"/>
    <property type="match status" value="1"/>
</dbReference>